<keyword evidence="2 10" id="KW-0575">Peroxidase</keyword>
<keyword evidence="3" id="KW-0349">Heme</keyword>
<evidence type="ECO:0000256" key="8">
    <source>
        <dbReference type="SAM" id="MobiDB-lite"/>
    </source>
</evidence>
<evidence type="ECO:0000256" key="3">
    <source>
        <dbReference type="ARBA" id="ARBA00022617"/>
    </source>
</evidence>
<evidence type="ECO:0000256" key="4">
    <source>
        <dbReference type="ARBA" id="ARBA00022723"/>
    </source>
</evidence>
<dbReference type="PANTHER" id="PTHR33577">
    <property type="entry name" value="STERIGMATOCYSTIN BIOSYNTHESIS PEROXIDASE STCC-RELATED"/>
    <property type="match status" value="1"/>
</dbReference>
<proteinExistence type="inferred from homology"/>
<sequence>MPANDSHPYVPATPGDSRSPCPALNALANHGYLPRDGRNVTASQLITAIEQRYKLDAAFTQTLVYGGLAKCGHWDGLSCKLDLHDLAKHNVIEHDGSLVHDDTAPGETFAPTRVDPDLLHQLLDTSDSDFLTLHDLCQAQVTRQDASRPIGSVPAVVSKGELDLIYEVFGIVPDPKEASETATNGGKLVVPKSYLKQWLGQERLPDGWKGPVNAITLTSLVSHIHQIGGIEKEIKMPDKTDL</sequence>
<protein>
    <submittedName>
        <fullName evidence="10">Cloroperoxidase</fullName>
    </submittedName>
</protein>
<comment type="similarity">
    <text evidence="7">Belongs to the chloroperoxidase family.</text>
</comment>
<dbReference type="Pfam" id="PF01328">
    <property type="entry name" value="Peroxidase_2"/>
    <property type="match status" value="1"/>
</dbReference>
<gene>
    <name evidence="10" type="ORF">BD311DRAFT_514857</name>
</gene>
<comment type="cofactor">
    <cofactor evidence="1">
        <name>heme b</name>
        <dbReference type="ChEBI" id="CHEBI:60344"/>
    </cofactor>
</comment>
<evidence type="ECO:0000256" key="1">
    <source>
        <dbReference type="ARBA" id="ARBA00001970"/>
    </source>
</evidence>
<dbReference type="SUPFAM" id="SSF47571">
    <property type="entry name" value="Cloroperoxidase"/>
    <property type="match status" value="1"/>
</dbReference>
<keyword evidence="4" id="KW-0479">Metal-binding</keyword>
<evidence type="ECO:0000256" key="5">
    <source>
        <dbReference type="ARBA" id="ARBA00023002"/>
    </source>
</evidence>
<dbReference type="EMBL" id="ML143393">
    <property type="protein sequence ID" value="TBU32910.1"/>
    <property type="molecule type" value="Genomic_DNA"/>
</dbReference>
<feature type="region of interest" description="Disordered" evidence="8">
    <location>
        <begin position="1"/>
        <end position="20"/>
    </location>
</feature>
<dbReference type="Gene3D" id="1.10.489.10">
    <property type="entry name" value="Chloroperoxidase-like"/>
    <property type="match status" value="1"/>
</dbReference>
<name>A0A4Q9MXX7_9APHY</name>
<dbReference type="InterPro" id="IPR000028">
    <property type="entry name" value="Chloroperoxidase"/>
</dbReference>
<dbReference type="GO" id="GO:0046872">
    <property type="term" value="F:metal ion binding"/>
    <property type="evidence" value="ECO:0007669"/>
    <property type="project" value="UniProtKB-KW"/>
</dbReference>
<dbReference type="AlphaFoldDB" id="A0A4Q9MXX7"/>
<dbReference type="OrthoDB" id="407298at2759"/>
<reference evidence="10" key="1">
    <citation type="submission" date="2019-01" db="EMBL/GenBank/DDBJ databases">
        <title>Draft genome sequences of three monokaryotic isolates of the white-rot basidiomycete fungus Dichomitus squalens.</title>
        <authorList>
            <consortium name="DOE Joint Genome Institute"/>
            <person name="Lopez S.C."/>
            <person name="Andreopoulos B."/>
            <person name="Pangilinan J."/>
            <person name="Lipzen A."/>
            <person name="Riley R."/>
            <person name="Ahrendt S."/>
            <person name="Ng V."/>
            <person name="Barry K."/>
            <person name="Daum C."/>
            <person name="Grigoriev I.V."/>
            <person name="Hilden K.S."/>
            <person name="Makela M.R."/>
            <person name="de Vries R.P."/>
        </authorList>
    </citation>
    <scope>NUCLEOTIDE SEQUENCE [LARGE SCALE GENOMIC DNA]</scope>
    <source>
        <strain evidence="10">OM18370.1</strain>
    </source>
</reference>
<dbReference type="GO" id="GO:0004601">
    <property type="term" value="F:peroxidase activity"/>
    <property type="evidence" value="ECO:0007669"/>
    <property type="project" value="UniProtKB-KW"/>
</dbReference>
<feature type="domain" description="Heme haloperoxidase family profile" evidence="9">
    <location>
        <begin position="5"/>
        <end position="222"/>
    </location>
</feature>
<dbReference type="InterPro" id="IPR036851">
    <property type="entry name" value="Chloroperoxidase-like_sf"/>
</dbReference>
<evidence type="ECO:0000259" key="9">
    <source>
        <dbReference type="PROSITE" id="PS51405"/>
    </source>
</evidence>
<evidence type="ECO:0000256" key="7">
    <source>
        <dbReference type="ARBA" id="ARBA00025795"/>
    </source>
</evidence>
<organism evidence="10">
    <name type="scientific">Dichomitus squalens</name>
    <dbReference type="NCBI Taxonomy" id="114155"/>
    <lineage>
        <taxon>Eukaryota</taxon>
        <taxon>Fungi</taxon>
        <taxon>Dikarya</taxon>
        <taxon>Basidiomycota</taxon>
        <taxon>Agaricomycotina</taxon>
        <taxon>Agaricomycetes</taxon>
        <taxon>Polyporales</taxon>
        <taxon>Polyporaceae</taxon>
        <taxon>Dichomitus</taxon>
    </lineage>
</organism>
<keyword evidence="6" id="KW-0408">Iron</keyword>
<dbReference type="Proteomes" id="UP000292957">
    <property type="component" value="Unassembled WGS sequence"/>
</dbReference>
<evidence type="ECO:0000256" key="6">
    <source>
        <dbReference type="ARBA" id="ARBA00023004"/>
    </source>
</evidence>
<dbReference type="PANTHER" id="PTHR33577:SF9">
    <property type="entry name" value="PEROXIDASE STCC"/>
    <property type="match status" value="1"/>
</dbReference>
<dbReference type="PROSITE" id="PS51405">
    <property type="entry name" value="HEME_HALOPEROXIDASE"/>
    <property type="match status" value="1"/>
</dbReference>
<evidence type="ECO:0000313" key="10">
    <source>
        <dbReference type="EMBL" id="TBU32910.1"/>
    </source>
</evidence>
<accession>A0A4Q9MXX7</accession>
<keyword evidence="5" id="KW-0560">Oxidoreductase</keyword>
<evidence type="ECO:0000256" key="2">
    <source>
        <dbReference type="ARBA" id="ARBA00022559"/>
    </source>
</evidence>